<evidence type="ECO:0000313" key="1">
    <source>
        <dbReference type="EMBL" id="QJA53687.1"/>
    </source>
</evidence>
<dbReference type="InterPro" id="IPR007499">
    <property type="entry name" value="ERF_bacteria_virus"/>
</dbReference>
<evidence type="ECO:0000313" key="3">
    <source>
        <dbReference type="EMBL" id="QJA91375.1"/>
    </source>
</evidence>
<dbReference type="EMBL" id="MT145055">
    <property type="protein sequence ID" value="QJI03064.1"/>
    <property type="molecule type" value="Genomic_DNA"/>
</dbReference>
<dbReference type="Pfam" id="PF04404">
    <property type="entry name" value="ERF"/>
    <property type="match status" value="1"/>
</dbReference>
<accession>A0A6H2A285</accession>
<sequence>MKKVKVNEMVLRGSNSPAEMIRTAVSGKANLEQLKGLLDLQERWEANEARKAYHQAMSNFKSENIAILKEVQVNYATKTGGQVKYKHASLSNITNIVTPLLSKYGLSIAWKPTQIPGFITITCKVTHVQGHSEEFALTGPADDSGGKNAIQAIGSTAQYLERYTTLAALGLATQGEDNDGKGSEEIKLIGNREMNFIRDNLIDLNQKEGDFLKYMKLEKLEDMPLSDFKKAEVAIEAKRKALKK</sequence>
<organism evidence="1">
    <name type="scientific">viral metagenome</name>
    <dbReference type="NCBI Taxonomy" id="1070528"/>
    <lineage>
        <taxon>unclassified sequences</taxon>
        <taxon>metagenomes</taxon>
        <taxon>organismal metagenomes</taxon>
    </lineage>
</organism>
<dbReference type="AlphaFoldDB" id="A0A6H2A285"/>
<gene>
    <name evidence="2" type="ORF">MM415A02280_0005</name>
    <name evidence="3" type="ORF">MM415B03382_0006</name>
    <name evidence="1" type="ORF">TM448A03789_0002</name>
    <name evidence="4" type="ORF">TM448B04023_0004</name>
</gene>
<evidence type="ECO:0000313" key="2">
    <source>
        <dbReference type="EMBL" id="QJA73675.1"/>
    </source>
</evidence>
<dbReference type="EMBL" id="MT142044">
    <property type="protein sequence ID" value="QJA73675.1"/>
    <property type="molecule type" value="Genomic_DNA"/>
</dbReference>
<evidence type="ECO:0000313" key="4">
    <source>
        <dbReference type="EMBL" id="QJI03064.1"/>
    </source>
</evidence>
<dbReference type="EMBL" id="MT144442">
    <property type="protein sequence ID" value="QJA53687.1"/>
    <property type="molecule type" value="Genomic_DNA"/>
</dbReference>
<name>A0A6H2A285_9ZZZZ</name>
<protein>
    <submittedName>
        <fullName evidence="1">Putative Erf family protein</fullName>
    </submittedName>
</protein>
<proteinExistence type="predicted"/>
<dbReference type="EMBL" id="MT142983">
    <property type="protein sequence ID" value="QJA91375.1"/>
    <property type="molecule type" value="Genomic_DNA"/>
</dbReference>
<reference evidence="1" key="1">
    <citation type="submission" date="2020-03" db="EMBL/GenBank/DDBJ databases">
        <title>The deep terrestrial virosphere.</title>
        <authorList>
            <person name="Holmfeldt K."/>
            <person name="Nilsson E."/>
            <person name="Simone D."/>
            <person name="Lopez-Fernandez M."/>
            <person name="Wu X."/>
            <person name="de Brujin I."/>
            <person name="Lundin D."/>
            <person name="Andersson A."/>
            <person name="Bertilsson S."/>
            <person name="Dopson M."/>
        </authorList>
    </citation>
    <scope>NUCLEOTIDE SEQUENCE</scope>
    <source>
        <strain evidence="2">MM415A02280</strain>
        <strain evidence="3">MM415B03382</strain>
        <strain evidence="1">TM448A03789</strain>
        <strain evidence="4">TM448B04023</strain>
    </source>
</reference>